<name>A0A2A6C2I5_PRIPA</name>
<dbReference type="AlphaFoldDB" id="A0A2A6C2I5"/>
<evidence type="ECO:0000256" key="1">
    <source>
        <dbReference type="ARBA" id="ARBA00004141"/>
    </source>
</evidence>
<organism evidence="7 8">
    <name type="scientific">Pristionchus pacificus</name>
    <name type="common">Parasitic nematode worm</name>
    <dbReference type="NCBI Taxonomy" id="54126"/>
    <lineage>
        <taxon>Eukaryota</taxon>
        <taxon>Metazoa</taxon>
        <taxon>Ecdysozoa</taxon>
        <taxon>Nematoda</taxon>
        <taxon>Chromadorea</taxon>
        <taxon>Rhabditida</taxon>
        <taxon>Rhabditina</taxon>
        <taxon>Diplogasteromorpha</taxon>
        <taxon>Diplogasteroidea</taxon>
        <taxon>Neodiplogasteridae</taxon>
        <taxon>Pristionchus</taxon>
    </lineage>
</organism>
<dbReference type="EnsemblMetazoa" id="PPA23956.1">
    <property type="protein sequence ID" value="PPA23956.1"/>
    <property type="gene ID" value="WBGene00113510"/>
</dbReference>
<dbReference type="GO" id="GO:0004888">
    <property type="term" value="F:transmembrane signaling receptor activity"/>
    <property type="evidence" value="ECO:0007669"/>
    <property type="project" value="InterPro"/>
</dbReference>
<evidence type="ECO:0000256" key="6">
    <source>
        <dbReference type="RuleBase" id="RU280813"/>
    </source>
</evidence>
<gene>
    <name evidence="7" type="primary">WBGene00113510</name>
</gene>
<evidence type="ECO:0000256" key="5">
    <source>
        <dbReference type="ARBA" id="ARBA00023136"/>
    </source>
</evidence>
<accession>A0A2A6C2I5</accession>
<feature type="transmembrane region" description="Helical" evidence="6">
    <location>
        <begin position="485"/>
        <end position="511"/>
    </location>
</feature>
<dbReference type="PANTHER" id="PTHR31552">
    <property type="entry name" value="SERPENTINE RECEPTOR CLASS GAMMA"/>
    <property type="match status" value="1"/>
</dbReference>
<dbReference type="Pfam" id="PF02118">
    <property type="entry name" value="Srg"/>
    <property type="match status" value="1"/>
</dbReference>
<evidence type="ECO:0000256" key="3">
    <source>
        <dbReference type="ARBA" id="ARBA00022692"/>
    </source>
</evidence>
<feature type="transmembrane region" description="Helical" evidence="6">
    <location>
        <begin position="423"/>
        <end position="443"/>
    </location>
</feature>
<dbReference type="GO" id="GO:0016020">
    <property type="term" value="C:membrane"/>
    <property type="evidence" value="ECO:0007669"/>
    <property type="project" value="UniProtKB-SubCell"/>
</dbReference>
<dbReference type="InterPro" id="IPR000609">
    <property type="entry name" value="7TM_GPCR_serpentine_rcpt_Srg"/>
</dbReference>
<keyword evidence="4 6" id="KW-1133">Transmembrane helix</keyword>
<feature type="transmembrane region" description="Helical" evidence="6">
    <location>
        <begin position="573"/>
        <end position="594"/>
    </location>
</feature>
<evidence type="ECO:0000313" key="8">
    <source>
        <dbReference type="Proteomes" id="UP000005239"/>
    </source>
</evidence>
<reference evidence="8" key="1">
    <citation type="journal article" date="2008" name="Nat. Genet.">
        <title>The Pristionchus pacificus genome provides a unique perspective on nematode lifestyle and parasitism.</title>
        <authorList>
            <person name="Dieterich C."/>
            <person name="Clifton S.W."/>
            <person name="Schuster L.N."/>
            <person name="Chinwalla A."/>
            <person name="Delehaunty K."/>
            <person name="Dinkelacker I."/>
            <person name="Fulton L."/>
            <person name="Fulton R."/>
            <person name="Godfrey J."/>
            <person name="Minx P."/>
            <person name="Mitreva M."/>
            <person name="Roeseler W."/>
            <person name="Tian H."/>
            <person name="Witte H."/>
            <person name="Yang S.P."/>
            <person name="Wilson R.K."/>
            <person name="Sommer R.J."/>
        </authorList>
    </citation>
    <scope>NUCLEOTIDE SEQUENCE [LARGE SCALE GENOMIC DNA]</scope>
    <source>
        <strain evidence="8">PS312</strain>
    </source>
</reference>
<dbReference type="Proteomes" id="UP000005239">
    <property type="component" value="Unassembled WGS sequence"/>
</dbReference>
<reference evidence="7" key="2">
    <citation type="submission" date="2022-06" db="UniProtKB">
        <authorList>
            <consortium name="EnsemblMetazoa"/>
        </authorList>
    </citation>
    <scope>IDENTIFICATION</scope>
    <source>
        <strain evidence="7">PS312</strain>
    </source>
</reference>
<feature type="transmembrane region" description="Helical" evidence="6">
    <location>
        <begin position="455"/>
        <end position="473"/>
    </location>
</feature>
<keyword evidence="3 6" id="KW-0812">Transmembrane</keyword>
<dbReference type="PANTHER" id="PTHR31552:SF8">
    <property type="entry name" value="SERPENTINE RECEPTOR CLASS GAMMA"/>
    <property type="match status" value="1"/>
</dbReference>
<accession>A0A8R1YKJ4</accession>
<proteinExistence type="inferred from homology"/>
<sequence length="813" mass="91713">MLRCLIAIVLLLAQIAECRVKFTFSSLYDEFDFIGKTSLEIEECSVKCNLYVSVLKDEKYIDVYDRIELGDRTRNMSLLQLSWQRKDTKEIDPYVILNVPAYTTFFYNYNEGLIAAPLVIYAVDVDKEPTYKVNKASVFDAADISDGVNRGNIVTILNAHPFTVTVAGDKLSIATIFATGFDNADSNDRNPDNCRRVMQTRFDDSAIIKFQINGPITSIFFSELVNTVNNIKASLEFSYDNLELTSRGFVTSQGFIGCDLYQDLIEYQLFNKDSHDVHLAAYVNTDNERALSVHTDMGLRNFLGNDLVTPEDACFNTHSLDVYFNQSDVNSFSLVYYYSNVNCAGEVVVPSTTTIKSTTLKIQSTTGKATTITIPPIVPTTTKIDPVTTEKDTSSTTIGIVPTTSSTFTRLSSSRSKMTRDNIIFISYGVPLVALYILTIVSIVSIRSRLSSTCFYIYLLSSAVNLITYFNGWSERLYQEQIFNFYYHFANWTVVLPFIHQFLAGFCFFAQNTNSALLTWHRYWWGLNAVLYALRGIGYFVIAGYYDWGSVPVFTYIRSSDIFVKEIRSFVRIPYFIGMEAIFGIIFIVFCTYLNIATWIRLRHLESAKKADHSFFFISLTIFISQSVNIALLVLSFYFYAITYNESIVVSVFTAMLYTSDVFSLGPGLYMLIIPGPIRRQCFTIIRSFLCKSKILNNGSHSTVAQMLAHDVWTCFLLRGYTLLPYPGIMCGGQVCARIGGHMTRVFIVCSSYACLTLNPLSTYLSDADPINKEEILAVAFMLNSAAQFVIMIKANEPFQKSEGTPAFDTVAI</sequence>
<feature type="transmembrane region" description="Helical" evidence="6">
    <location>
        <begin position="523"/>
        <end position="546"/>
    </location>
</feature>
<keyword evidence="5 6" id="KW-0472">Membrane</keyword>
<evidence type="ECO:0000256" key="4">
    <source>
        <dbReference type="ARBA" id="ARBA00022989"/>
    </source>
</evidence>
<evidence type="ECO:0000256" key="2">
    <source>
        <dbReference type="ARBA" id="ARBA00005692"/>
    </source>
</evidence>
<comment type="subcellular location">
    <subcellularLocation>
        <location evidence="1">Membrane</location>
        <topology evidence="1">Multi-pass membrane protein</topology>
    </subcellularLocation>
</comment>
<keyword evidence="8" id="KW-1185">Reference proteome</keyword>
<feature type="transmembrane region" description="Helical" evidence="6">
    <location>
        <begin position="648"/>
        <end position="673"/>
    </location>
</feature>
<protein>
    <recommendedName>
        <fullName evidence="6">Serpentine receptor class gamma</fullName>
    </recommendedName>
</protein>
<evidence type="ECO:0000313" key="7">
    <source>
        <dbReference type="EnsemblMetazoa" id="PPA23956.1"/>
    </source>
</evidence>
<feature type="transmembrane region" description="Helical" evidence="6">
    <location>
        <begin position="615"/>
        <end position="642"/>
    </location>
</feature>
<dbReference type="GO" id="GO:0007606">
    <property type="term" value="P:sensory perception of chemical stimulus"/>
    <property type="evidence" value="ECO:0007669"/>
    <property type="project" value="UniProtKB-UniRule"/>
</dbReference>
<comment type="similarity">
    <text evidence="2 6">Belongs to the nematode receptor-like protein srg family.</text>
</comment>